<proteinExistence type="predicted"/>
<reference evidence="1 2" key="1">
    <citation type="journal article" date="2020" name="Cell">
        <title>Large-Scale Comparative Analyses of Tick Genomes Elucidate Their Genetic Diversity and Vector Capacities.</title>
        <authorList>
            <consortium name="Tick Genome and Microbiome Consortium (TIGMIC)"/>
            <person name="Jia N."/>
            <person name="Wang J."/>
            <person name="Shi W."/>
            <person name="Du L."/>
            <person name="Sun Y."/>
            <person name="Zhan W."/>
            <person name="Jiang J.F."/>
            <person name="Wang Q."/>
            <person name="Zhang B."/>
            <person name="Ji P."/>
            <person name="Bell-Sakyi L."/>
            <person name="Cui X.M."/>
            <person name="Yuan T.T."/>
            <person name="Jiang B.G."/>
            <person name="Yang W.F."/>
            <person name="Lam T.T."/>
            <person name="Chang Q.C."/>
            <person name="Ding S.J."/>
            <person name="Wang X.J."/>
            <person name="Zhu J.G."/>
            <person name="Ruan X.D."/>
            <person name="Zhao L."/>
            <person name="Wei J.T."/>
            <person name="Ye R.Z."/>
            <person name="Que T.C."/>
            <person name="Du C.H."/>
            <person name="Zhou Y.H."/>
            <person name="Cheng J.X."/>
            <person name="Dai P.F."/>
            <person name="Guo W.B."/>
            <person name="Han X.H."/>
            <person name="Huang E.J."/>
            <person name="Li L.F."/>
            <person name="Wei W."/>
            <person name="Gao Y.C."/>
            <person name="Liu J.Z."/>
            <person name="Shao H.Z."/>
            <person name="Wang X."/>
            <person name="Wang C.C."/>
            <person name="Yang T.C."/>
            <person name="Huo Q.B."/>
            <person name="Li W."/>
            <person name="Chen H.Y."/>
            <person name="Chen S.E."/>
            <person name="Zhou L.G."/>
            <person name="Ni X.B."/>
            <person name="Tian J.H."/>
            <person name="Sheng Y."/>
            <person name="Liu T."/>
            <person name="Pan Y.S."/>
            <person name="Xia L.Y."/>
            <person name="Li J."/>
            <person name="Zhao F."/>
            <person name="Cao W.C."/>
        </authorList>
    </citation>
    <scope>NUCLEOTIDE SEQUENCE [LARGE SCALE GENOMIC DNA]</scope>
    <source>
        <strain evidence="1">Iper-2018</strain>
    </source>
</reference>
<keyword evidence="2" id="KW-1185">Reference proteome</keyword>
<gene>
    <name evidence="1" type="ORF">HPB47_002146</name>
</gene>
<dbReference type="Proteomes" id="UP000805193">
    <property type="component" value="Unassembled WGS sequence"/>
</dbReference>
<accession>A0AC60PM50</accession>
<sequence>MADETTDIAGVEQLLLCARYVDIKRIVIKEEFPSPCPAAGCILFVPVTDMTGKGLASLTVKSLNDIGVATEYLKAQAYDGAASLSEAYNGVHTLIQQQFPNAIYVH</sequence>
<dbReference type="EMBL" id="JABSTQ010010286">
    <property type="protein sequence ID" value="KAG0422002.1"/>
    <property type="molecule type" value="Genomic_DNA"/>
</dbReference>
<organism evidence="1 2">
    <name type="scientific">Ixodes persulcatus</name>
    <name type="common">Taiga tick</name>
    <dbReference type="NCBI Taxonomy" id="34615"/>
    <lineage>
        <taxon>Eukaryota</taxon>
        <taxon>Metazoa</taxon>
        <taxon>Ecdysozoa</taxon>
        <taxon>Arthropoda</taxon>
        <taxon>Chelicerata</taxon>
        <taxon>Arachnida</taxon>
        <taxon>Acari</taxon>
        <taxon>Parasitiformes</taxon>
        <taxon>Ixodida</taxon>
        <taxon>Ixodoidea</taxon>
        <taxon>Ixodidae</taxon>
        <taxon>Ixodinae</taxon>
        <taxon>Ixodes</taxon>
    </lineage>
</organism>
<protein>
    <submittedName>
        <fullName evidence="1">Uncharacterized protein</fullName>
    </submittedName>
</protein>
<evidence type="ECO:0000313" key="2">
    <source>
        <dbReference type="Proteomes" id="UP000805193"/>
    </source>
</evidence>
<feature type="non-terminal residue" evidence="1">
    <location>
        <position position="106"/>
    </location>
</feature>
<name>A0AC60PM50_IXOPE</name>
<feature type="non-terminal residue" evidence="1">
    <location>
        <position position="1"/>
    </location>
</feature>
<evidence type="ECO:0000313" key="1">
    <source>
        <dbReference type="EMBL" id="KAG0422002.1"/>
    </source>
</evidence>
<comment type="caution">
    <text evidence="1">The sequence shown here is derived from an EMBL/GenBank/DDBJ whole genome shotgun (WGS) entry which is preliminary data.</text>
</comment>